<organism evidence="2 3">
    <name type="scientific">Methylobacterium durans</name>
    <dbReference type="NCBI Taxonomy" id="2202825"/>
    <lineage>
        <taxon>Bacteria</taxon>
        <taxon>Pseudomonadati</taxon>
        <taxon>Pseudomonadota</taxon>
        <taxon>Alphaproteobacteria</taxon>
        <taxon>Hyphomicrobiales</taxon>
        <taxon>Methylobacteriaceae</taxon>
        <taxon>Methylobacterium</taxon>
    </lineage>
</organism>
<keyword evidence="1" id="KW-0812">Transmembrane</keyword>
<dbReference type="KEGG" id="mets:DK389_26070"/>
<dbReference type="Proteomes" id="UP000245926">
    <property type="component" value="Chromosome"/>
</dbReference>
<feature type="transmembrane region" description="Helical" evidence="1">
    <location>
        <begin position="46"/>
        <end position="68"/>
    </location>
</feature>
<accession>A0A2U8WD22</accession>
<name>A0A2U8WD22_9HYPH</name>
<dbReference type="AlphaFoldDB" id="A0A2U8WD22"/>
<evidence type="ECO:0000256" key="1">
    <source>
        <dbReference type="SAM" id="Phobius"/>
    </source>
</evidence>
<protein>
    <submittedName>
        <fullName evidence="2">Uncharacterized protein</fullName>
    </submittedName>
</protein>
<evidence type="ECO:0000313" key="3">
    <source>
        <dbReference type="Proteomes" id="UP000245926"/>
    </source>
</evidence>
<keyword evidence="1" id="KW-1133">Transmembrane helix</keyword>
<keyword evidence="3" id="KW-1185">Reference proteome</keyword>
<dbReference type="RefSeq" id="WP_109894049.1">
    <property type="nucleotide sequence ID" value="NZ_CP029550.1"/>
</dbReference>
<evidence type="ECO:0000313" key="2">
    <source>
        <dbReference type="EMBL" id="AWN43340.1"/>
    </source>
</evidence>
<reference evidence="3" key="1">
    <citation type="submission" date="2018-05" db="EMBL/GenBank/DDBJ databases">
        <title>Complete Genome Sequence of Methylobacterium sp. 17SD2-17.</title>
        <authorList>
            <person name="Srinivasan S."/>
        </authorList>
    </citation>
    <scope>NUCLEOTIDE SEQUENCE [LARGE SCALE GENOMIC DNA]</scope>
    <source>
        <strain evidence="3">17SD2-17</strain>
    </source>
</reference>
<sequence length="69" mass="7845">MQDEIERLNGEIAGLCEHEPDRRVALHNRLWLRINDADRAIAELGFWLAIVTVLCLVEAVAIGLLCCFR</sequence>
<gene>
    <name evidence="2" type="ORF">DK389_26070</name>
</gene>
<keyword evidence="1" id="KW-0472">Membrane</keyword>
<dbReference type="EMBL" id="CP029550">
    <property type="protein sequence ID" value="AWN43340.1"/>
    <property type="molecule type" value="Genomic_DNA"/>
</dbReference>
<proteinExistence type="predicted"/>